<dbReference type="AlphaFoldDB" id="A0A9P7GXQ9"/>
<dbReference type="Pfam" id="PF13193">
    <property type="entry name" value="AMP-binding_C"/>
    <property type="match status" value="1"/>
</dbReference>
<comment type="caution">
    <text evidence="7">The sequence shown here is derived from an EMBL/GenBank/DDBJ whole genome shotgun (WGS) entry which is preliminary data.</text>
</comment>
<dbReference type="Pfam" id="PF00501">
    <property type="entry name" value="AMP-binding"/>
    <property type="match status" value="1"/>
</dbReference>
<feature type="domain" description="AMP-binding enzyme C-terminal" evidence="6">
    <location>
        <begin position="459"/>
        <end position="535"/>
    </location>
</feature>
<dbReference type="InterPro" id="IPR020845">
    <property type="entry name" value="AMP-binding_CS"/>
</dbReference>
<keyword evidence="4" id="KW-0443">Lipid metabolism</keyword>
<dbReference type="Gene3D" id="3.40.50.12780">
    <property type="entry name" value="N-terminal domain of ligase-like"/>
    <property type="match status" value="1"/>
</dbReference>
<evidence type="ECO:0000313" key="7">
    <source>
        <dbReference type="EMBL" id="KAG5658764.1"/>
    </source>
</evidence>
<dbReference type="GO" id="GO:0006631">
    <property type="term" value="P:fatty acid metabolic process"/>
    <property type="evidence" value="ECO:0007669"/>
    <property type="project" value="UniProtKB-KW"/>
</dbReference>
<keyword evidence="3" id="KW-0276">Fatty acid metabolism</keyword>
<dbReference type="PANTHER" id="PTHR43859:SF4">
    <property type="entry name" value="BUTANOATE--COA LIGASE AAE1-RELATED"/>
    <property type="match status" value="1"/>
</dbReference>
<name>A0A9P7GXQ9_9HYPO</name>
<dbReference type="Gene3D" id="3.30.300.30">
    <property type="match status" value="1"/>
</dbReference>
<feature type="domain" description="AMP-dependent synthetase/ligase" evidence="5">
    <location>
        <begin position="34"/>
        <end position="408"/>
    </location>
</feature>
<dbReference type="EMBL" id="JAGPUO010000013">
    <property type="protein sequence ID" value="KAG5658764.1"/>
    <property type="molecule type" value="Genomic_DNA"/>
</dbReference>
<evidence type="ECO:0000259" key="6">
    <source>
        <dbReference type="Pfam" id="PF13193"/>
    </source>
</evidence>
<dbReference type="PROSITE" id="PS00455">
    <property type="entry name" value="AMP_BINDING"/>
    <property type="match status" value="1"/>
</dbReference>
<dbReference type="Proteomes" id="UP000782241">
    <property type="component" value="Unassembled WGS sequence"/>
</dbReference>
<organism evidence="7 8">
    <name type="scientific">Fusarium avenaceum</name>
    <dbReference type="NCBI Taxonomy" id="40199"/>
    <lineage>
        <taxon>Eukaryota</taxon>
        <taxon>Fungi</taxon>
        <taxon>Dikarya</taxon>
        <taxon>Ascomycota</taxon>
        <taxon>Pezizomycotina</taxon>
        <taxon>Sordariomycetes</taxon>
        <taxon>Hypocreomycetidae</taxon>
        <taxon>Hypocreales</taxon>
        <taxon>Nectriaceae</taxon>
        <taxon>Fusarium</taxon>
        <taxon>Fusarium tricinctum species complex</taxon>
    </lineage>
</organism>
<protein>
    <recommendedName>
        <fullName evidence="9">AMP-binding domain protein</fullName>
    </recommendedName>
</protein>
<keyword evidence="2" id="KW-0436">Ligase</keyword>
<dbReference type="InterPro" id="IPR042099">
    <property type="entry name" value="ANL_N_sf"/>
</dbReference>
<evidence type="ECO:0000256" key="3">
    <source>
        <dbReference type="ARBA" id="ARBA00022832"/>
    </source>
</evidence>
<keyword evidence="8" id="KW-1185">Reference proteome</keyword>
<dbReference type="InterPro" id="IPR000873">
    <property type="entry name" value="AMP-dep_synth/lig_dom"/>
</dbReference>
<dbReference type="FunFam" id="3.30.300.30:FF:000008">
    <property type="entry name" value="2,3-dihydroxybenzoate-AMP ligase"/>
    <property type="match status" value="1"/>
</dbReference>
<comment type="similarity">
    <text evidence="1">Belongs to the ATP-dependent AMP-binding enzyme family.</text>
</comment>
<dbReference type="PANTHER" id="PTHR43859">
    <property type="entry name" value="ACYL-ACTIVATING ENZYME"/>
    <property type="match status" value="1"/>
</dbReference>
<accession>A0A9P7GXQ9</accession>
<dbReference type="SUPFAM" id="SSF56801">
    <property type="entry name" value="Acetyl-CoA synthetase-like"/>
    <property type="match status" value="1"/>
</dbReference>
<evidence type="ECO:0000256" key="2">
    <source>
        <dbReference type="ARBA" id="ARBA00022598"/>
    </source>
</evidence>
<reference evidence="7" key="1">
    <citation type="submission" date="2021-04" db="EMBL/GenBank/DDBJ databases">
        <title>Draft genome of Fusarium avenaceum strain F156N33, isolated from an atmospheric sample in Virginia.</title>
        <authorList>
            <person name="Yang S."/>
            <person name="Vinatzer B.A."/>
            <person name="Coleman J."/>
        </authorList>
    </citation>
    <scope>NUCLEOTIDE SEQUENCE</scope>
    <source>
        <strain evidence="7">F156N33</strain>
    </source>
</reference>
<dbReference type="GO" id="GO:0016874">
    <property type="term" value="F:ligase activity"/>
    <property type="evidence" value="ECO:0007669"/>
    <property type="project" value="UniProtKB-KW"/>
</dbReference>
<evidence type="ECO:0000313" key="8">
    <source>
        <dbReference type="Proteomes" id="UP000782241"/>
    </source>
</evidence>
<evidence type="ECO:0000256" key="4">
    <source>
        <dbReference type="ARBA" id="ARBA00023098"/>
    </source>
</evidence>
<dbReference type="InterPro" id="IPR045851">
    <property type="entry name" value="AMP-bd_C_sf"/>
</dbReference>
<gene>
    <name evidence="7" type="ORF">KAF25_007317</name>
</gene>
<proteinExistence type="inferred from homology"/>
<evidence type="ECO:0008006" key="9">
    <source>
        <dbReference type="Google" id="ProtNLM"/>
    </source>
</evidence>
<sequence length="550" mass="60663">MSDPPSRIRSILNHLRPHPTAPINFHTLSPTTFLERAASIEPDAEAIFHITTNGAVLRRSYAEFADRARGLAYYLLKHGYRRVGILAPNTPAFLESIYGIVAAGATIVPANYRLKPDDIAYIFDFAEVDCIIVDNEFVGLLDAFKEKHNNVPLIVDMDTDATQGQLSGPFDDTILEGLQYDSTQGSQGWAGLHAQARGEDDMLAIPFTSGTTSRPKGVVYTHRGAYLAAMANIIESGLNIGQCKYLWTLPMFHAVGWTFPWSVVAVRGTNVCLRKIDYPLIWKLLKEEGITHFNAAPTVNTLLVAAKEAERLPQEVKTKLNLIPVHVYGMTETYGPITKCYTLPGWDHLPPAEKYAKMSRQGHGFITSQPIRVIKPDQPQGVLIDVAKDGKEIGEIVFIGNICAKEYYKDPEATRQLFAGGVLHSGDLAVWHPDGSAQIQDRAKDIIISGGENISSVALESMLAQHPDILEAGAVAVPDSHWGERPKVYITVKEGKSVTGDEVISWAKHQSDISRFMVPREVEVVDELPKTSTGKIKKNVLREWAKHGKA</sequence>
<dbReference type="InterPro" id="IPR025110">
    <property type="entry name" value="AMP-bd_C"/>
</dbReference>
<evidence type="ECO:0000259" key="5">
    <source>
        <dbReference type="Pfam" id="PF00501"/>
    </source>
</evidence>
<evidence type="ECO:0000256" key="1">
    <source>
        <dbReference type="ARBA" id="ARBA00006432"/>
    </source>
</evidence>